<dbReference type="InterPro" id="IPR010982">
    <property type="entry name" value="Lambda_DNA-bd_dom_sf"/>
</dbReference>
<feature type="domain" description="Ner winged helix-turn-helix DNA-binding" evidence="6">
    <location>
        <begin position="17"/>
        <end position="83"/>
    </location>
</feature>
<organism evidence="7 8">
    <name type="scientific">Azotobacter bryophylli</name>
    <dbReference type="NCBI Taxonomy" id="1986537"/>
    <lineage>
        <taxon>Bacteria</taxon>
        <taxon>Pseudomonadati</taxon>
        <taxon>Pseudomonadota</taxon>
        <taxon>Gammaproteobacteria</taxon>
        <taxon>Pseudomonadales</taxon>
        <taxon>Pseudomonadaceae</taxon>
        <taxon>Azotobacter</taxon>
    </lineage>
</organism>
<evidence type="ECO:0000256" key="5">
    <source>
        <dbReference type="SAM" id="MobiDB-lite"/>
    </source>
</evidence>
<protein>
    <submittedName>
        <fullName evidence="7">Transcriptional regulator</fullName>
    </submittedName>
</protein>
<dbReference type="Gene3D" id="1.10.260.40">
    <property type="entry name" value="lambda repressor-like DNA-binding domains"/>
    <property type="match status" value="1"/>
</dbReference>
<dbReference type="SUPFAM" id="SSF47413">
    <property type="entry name" value="lambda repressor-like DNA-binding domains"/>
    <property type="match status" value="1"/>
</dbReference>
<evidence type="ECO:0000259" key="6">
    <source>
        <dbReference type="Pfam" id="PF13693"/>
    </source>
</evidence>
<comment type="similarity">
    <text evidence="1">Belongs to the ner transcriptional regulatory family.</text>
</comment>
<accession>A0ABV7B0R9</accession>
<dbReference type="Proteomes" id="UP001595457">
    <property type="component" value="Unassembled WGS sequence"/>
</dbReference>
<keyword evidence="4" id="KW-0804">Transcription</keyword>
<name>A0ABV7B0R9_9GAMM</name>
<keyword evidence="3" id="KW-0238">DNA-binding</keyword>
<keyword evidence="2" id="KW-0805">Transcription regulation</keyword>
<dbReference type="RefSeq" id="WP_377816539.1">
    <property type="nucleotide sequence ID" value="NZ_JBHRSJ010000035.1"/>
</dbReference>
<keyword evidence="8" id="KW-1185">Reference proteome</keyword>
<evidence type="ECO:0000256" key="3">
    <source>
        <dbReference type="ARBA" id="ARBA00023125"/>
    </source>
</evidence>
<proteinExistence type="inferred from homology"/>
<dbReference type="EMBL" id="JBHRSJ010000035">
    <property type="protein sequence ID" value="MFC2974377.1"/>
    <property type="molecule type" value="Genomic_DNA"/>
</dbReference>
<evidence type="ECO:0000256" key="2">
    <source>
        <dbReference type="ARBA" id="ARBA00023015"/>
    </source>
</evidence>
<dbReference type="InterPro" id="IPR038722">
    <property type="entry name" value="Ner_HTH_dom"/>
</dbReference>
<reference evidence="8" key="1">
    <citation type="journal article" date="2019" name="Int. J. Syst. Evol. Microbiol.">
        <title>The Global Catalogue of Microorganisms (GCM) 10K type strain sequencing project: providing services to taxonomists for standard genome sequencing and annotation.</title>
        <authorList>
            <consortium name="The Broad Institute Genomics Platform"/>
            <consortium name="The Broad Institute Genome Sequencing Center for Infectious Disease"/>
            <person name="Wu L."/>
            <person name="Ma J."/>
        </authorList>
    </citation>
    <scope>NUCLEOTIDE SEQUENCE [LARGE SCALE GENOMIC DNA]</scope>
    <source>
        <strain evidence="8">KCTC 62195</strain>
    </source>
</reference>
<comment type="caution">
    <text evidence="7">The sequence shown here is derived from an EMBL/GenBank/DDBJ whole genome shotgun (WGS) entry which is preliminary data.</text>
</comment>
<evidence type="ECO:0000256" key="4">
    <source>
        <dbReference type="ARBA" id="ARBA00023163"/>
    </source>
</evidence>
<feature type="region of interest" description="Disordered" evidence="5">
    <location>
        <begin position="71"/>
        <end position="112"/>
    </location>
</feature>
<feature type="compositionally biased region" description="Polar residues" evidence="5">
    <location>
        <begin position="77"/>
        <end position="92"/>
    </location>
</feature>
<evidence type="ECO:0000256" key="1">
    <source>
        <dbReference type="ARBA" id="ARBA00006157"/>
    </source>
</evidence>
<dbReference type="Pfam" id="PF13693">
    <property type="entry name" value="HTH_35"/>
    <property type="match status" value="1"/>
</dbReference>
<sequence length="112" mass="12743">MSRTDIPTDPAIRWEWIKYQLRSCSTSLAQLAREQSVSDAAVKNVKRVPYPRMERAIADALGLEPIDLWPERWNADGTPQRQRPNRTESTAAKAQEHTAAPKPKHARNRVEG</sequence>
<evidence type="ECO:0000313" key="8">
    <source>
        <dbReference type="Proteomes" id="UP001595457"/>
    </source>
</evidence>
<gene>
    <name evidence="7" type="ORF">ACFOJE_19470</name>
</gene>
<evidence type="ECO:0000313" key="7">
    <source>
        <dbReference type="EMBL" id="MFC2974377.1"/>
    </source>
</evidence>
<feature type="compositionally biased region" description="Basic residues" evidence="5">
    <location>
        <begin position="102"/>
        <end position="112"/>
    </location>
</feature>